<reference evidence="8 9" key="1">
    <citation type="journal article" date="2020" name="Microorganisms">
        <title>Osmotic Adaptation and Compatible Solute Biosynthesis of Phototrophic Bacteria as Revealed from Genome Analyses.</title>
        <authorList>
            <person name="Imhoff J.F."/>
            <person name="Rahn T."/>
            <person name="Kunzel S."/>
            <person name="Keller A."/>
            <person name="Neulinger S.C."/>
        </authorList>
    </citation>
    <scope>NUCLEOTIDE SEQUENCE [LARGE SCALE GENOMIC DNA]</scope>
    <source>
        <strain evidence="8 9">DSM 25653</strain>
    </source>
</reference>
<dbReference type="Gene3D" id="2.60.120.620">
    <property type="entry name" value="q2cbj1_9rhob like domain"/>
    <property type="match status" value="1"/>
</dbReference>
<proteinExistence type="predicted"/>
<evidence type="ECO:0000313" key="9">
    <source>
        <dbReference type="Proteomes" id="UP001138768"/>
    </source>
</evidence>
<keyword evidence="4" id="KW-0223">Dioxygenase</keyword>
<dbReference type="GO" id="GO:0071456">
    <property type="term" value="P:cellular response to hypoxia"/>
    <property type="evidence" value="ECO:0007669"/>
    <property type="project" value="TreeGrafter"/>
</dbReference>
<dbReference type="PANTHER" id="PTHR12907">
    <property type="entry name" value="EGL NINE HOMOLOG-RELATED"/>
    <property type="match status" value="1"/>
</dbReference>
<dbReference type="GO" id="GO:0031418">
    <property type="term" value="F:L-ascorbic acid binding"/>
    <property type="evidence" value="ECO:0007669"/>
    <property type="project" value="UniProtKB-KW"/>
</dbReference>
<dbReference type="PROSITE" id="PS51471">
    <property type="entry name" value="FE2OG_OXY"/>
    <property type="match status" value="1"/>
</dbReference>
<organism evidence="8 9">
    <name type="scientific">Lamprobacter modestohalophilus</name>
    <dbReference type="NCBI Taxonomy" id="1064514"/>
    <lineage>
        <taxon>Bacteria</taxon>
        <taxon>Pseudomonadati</taxon>
        <taxon>Pseudomonadota</taxon>
        <taxon>Gammaproteobacteria</taxon>
        <taxon>Chromatiales</taxon>
        <taxon>Chromatiaceae</taxon>
        <taxon>Lamprobacter</taxon>
    </lineage>
</organism>
<evidence type="ECO:0000256" key="1">
    <source>
        <dbReference type="ARBA" id="ARBA00001961"/>
    </source>
</evidence>
<dbReference type="InterPro" id="IPR051559">
    <property type="entry name" value="HIF_prolyl_hydroxylases"/>
</dbReference>
<evidence type="ECO:0000256" key="6">
    <source>
        <dbReference type="ARBA" id="ARBA00023004"/>
    </source>
</evidence>
<accession>A0A9X1B4D8</accession>
<gene>
    <name evidence="8" type="ORF">CKO42_09410</name>
</gene>
<keyword evidence="9" id="KW-1185">Reference proteome</keyword>
<evidence type="ECO:0000256" key="2">
    <source>
        <dbReference type="ARBA" id="ARBA00022723"/>
    </source>
</evidence>
<dbReference type="GO" id="GO:0008198">
    <property type="term" value="F:ferrous iron binding"/>
    <property type="evidence" value="ECO:0007669"/>
    <property type="project" value="TreeGrafter"/>
</dbReference>
<sequence length="207" mass="23875">MPPEQPPEPAEQIAATLAEQGWCVTDGFLAPLHISQLRHEAQQRWQAGRFRRAGVGRGEDLEVRDEVRTDRVDWLDPNDLSASQRLYWSQLEQLRLAINRSLSLGLYELEAHLAVYPPGTYYRKHLDQFRGIGERTLSCILYLNDAWQAQDGGALRLYTDPDRPELSELILPEGGRLVTFFSARFLHEVEPATRERFSLTGWFKRRS</sequence>
<dbReference type="Proteomes" id="UP001138768">
    <property type="component" value="Unassembled WGS sequence"/>
</dbReference>
<dbReference type="GO" id="GO:0031543">
    <property type="term" value="F:peptidyl-proline dioxygenase activity"/>
    <property type="evidence" value="ECO:0007669"/>
    <property type="project" value="TreeGrafter"/>
</dbReference>
<name>A0A9X1B4D8_9GAMM</name>
<evidence type="ECO:0000256" key="5">
    <source>
        <dbReference type="ARBA" id="ARBA00023002"/>
    </source>
</evidence>
<comment type="caution">
    <text evidence="8">The sequence shown here is derived from an EMBL/GenBank/DDBJ whole genome shotgun (WGS) entry which is preliminary data.</text>
</comment>
<dbReference type="Pfam" id="PF13640">
    <property type="entry name" value="2OG-FeII_Oxy_3"/>
    <property type="match status" value="1"/>
</dbReference>
<protein>
    <submittedName>
        <fullName evidence="8">2OG-Fe(II) oxygenase</fullName>
    </submittedName>
</protein>
<keyword evidence="3" id="KW-0847">Vitamin C</keyword>
<keyword evidence="5" id="KW-0560">Oxidoreductase</keyword>
<evidence type="ECO:0000256" key="4">
    <source>
        <dbReference type="ARBA" id="ARBA00022964"/>
    </source>
</evidence>
<dbReference type="AlphaFoldDB" id="A0A9X1B4D8"/>
<keyword evidence="2" id="KW-0479">Metal-binding</keyword>
<dbReference type="EMBL" id="NRRY01000012">
    <property type="protein sequence ID" value="MBK1618646.1"/>
    <property type="molecule type" value="Genomic_DNA"/>
</dbReference>
<dbReference type="InterPro" id="IPR006620">
    <property type="entry name" value="Pro_4_hyd_alph"/>
</dbReference>
<dbReference type="InterPro" id="IPR005123">
    <property type="entry name" value="Oxoglu/Fe-dep_dioxygenase_dom"/>
</dbReference>
<feature type="domain" description="Fe2OG dioxygenase" evidence="7">
    <location>
        <begin position="107"/>
        <end position="205"/>
    </location>
</feature>
<dbReference type="SMART" id="SM00702">
    <property type="entry name" value="P4Hc"/>
    <property type="match status" value="1"/>
</dbReference>
<comment type="cofactor">
    <cofactor evidence="1">
        <name>L-ascorbate</name>
        <dbReference type="ChEBI" id="CHEBI:38290"/>
    </cofactor>
</comment>
<keyword evidence="6" id="KW-0408">Iron</keyword>
<dbReference type="PANTHER" id="PTHR12907:SF26">
    <property type="entry name" value="HIF PROLYL HYDROXYLASE, ISOFORM C"/>
    <property type="match status" value="1"/>
</dbReference>
<evidence type="ECO:0000259" key="7">
    <source>
        <dbReference type="PROSITE" id="PS51471"/>
    </source>
</evidence>
<evidence type="ECO:0000256" key="3">
    <source>
        <dbReference type="ARBA" id="ARBA00022896"/>
    </source>
</evidence>
<dbReference type="InterPro" id="IPR044862">
    <property type="entry name" value="Pro_4_hyd_alph_FE2OG_OXY"/>
</dbReference>
<evidence type="ECO:0000313" key="8">
    <source>
        <dbReference type="EMBL" id="MBK1618646.1"/>
    </source>
</evidence>